<feature type="non-terminal residue" evidence="2">
    <location>
        <position position="1"/>
    </location>
</feature>
<name>A0A1D1Z1P2_9ARAE</name>
<organism evidence="2">
    <name type="scientific">Anthurium amnicola</name>
    <dbReference type="NCBI Taxonomy" id="1678845"/>
    <lineage>
        <taxon>Eukaryota</taxon>
        <taxon>Viridiplantae</taxon>
        <taxon>Streptophyta</taxon>
        <taxon>Embryophyta</taxon>
        <taxon>Tracheophyta</taxon>
        <taxon>Spermatophyta</taxon>
        <taxon>Magnoliopsida</taxon>
        <taxon>Liliopsida</taxon>
        <taxon>Araceae</taxon>
        <taxon>Pothoideae</taxon>
        <taxon>Potheae</taxon>
        <taxon>Anthurium</taxon>
    </lineage>
</organism>
<evidence type="ECO:0000256" key="1">
    <source>
        <dbReference type="SAM" id="MobiDB-lite"/>
    </source>
</evidence>
<dbReference type="AlphaFoldDB" id="A0A1D1Z1P2"/>
<accession>A0A1D1Z1P2</accession>
<evidence type="ECO:0000313" key="2">
    <source>
        <dbReference type="EMBL" id="JAT60769.1"/>
    </source>
</evidence>
<protein>
    <submittedName>
        <fullName evidence="2">Putative riboflavin biosynthesis protein ribF</fullName>
    </submittedName>
</protein>
<feature type="compositionally biased region" description="Basic residues" evidence="1">
    <location>
        <begin position="7"/>
        <end position="23"/>
    </location>
</feature>
<sequence>RPALRLLPRRKPRQRHRKASSTRRLLHLKGDQGWMRTQQRCSPPQGSLYSLFLEDTGKEQPNAGRGSPASPLSLRSLCRCLIIPGDAIEEAGVEVLGVVGDGVPGISRRYKTFLPIADRPLLGA</sequence>
<reference evidence="2" key="1">
    <citation type="submission" date="2015-07" db="EMBL/GenBank/DDBJ databases">
        <title>Transcriptome Assembly of Anthurium amnicola.</title>
        <authorList>
            <person name="Suzuki J."/>
        </authorList>
    </citation>
    <scope>NUCLEOTIDE SEQUENCE</scope>
</reference>
<dbReference type="EMBL" id="GDJX01007167">
    <property type="protein sequence ID" value="JAT60769.1"/>
    <property type="molecule type" value="Transcribed_RNA"/>
</dbReference>
<proteinExistence type="predicted"/>
<gene>
    <name evidence="2" type="primary">ribF_0</name>
    <name evidence="2" type="ORF">g.16018</name>
</gene>
<feature type="region of interest" description="Disordered" evidence="1">
    <location>
        <begin position="1"/>
        <end position="23"/>
    </location>
</feature>